<proteinExistence type="predicted"/>
<protein>
    <submittedName>
        <fullName evidence="2">Uncharacterized protein</fullName>
    </submittedName>
</protein>
<accession>A0A9X4H3S3</accession>
<dbReference type="EMBL" id="JAKOAV010000044">
    <property type="protein sequence ID" value="MDF9409825.1"/>
    <property type="molecule type" value="Genomic_DNA"/>
</dbReference>
<dbReference type="Proteomes" id="UP001154312">
    <property type="component" value="Unassembled WGS sequence"/>
</dbReference>
<gene>
    <name evidence="2" type="ORF">L7E55_15965</name>
</gene>
<dbReference type="RefSeq" id="WP_277445342.1">
    <property type="nucleotide sequence ID" value="NZ_JAKOAV010000044.1"/>
</dbReference>
<evidence type="ECO:0000313" key="2">
    <source>
        <dbReference type="EMBL" id="MDF9409825.1"/>
    </source>
</evidence>
<feature type="region of interest" description="Disordered" evidence="1">
    <location>
        <begin position="34"/>
        <end position="53"/>
    </location>
</feature>
<reference evidence="2" key="1">
    <citation type="submission" date="2022-02" db="EMBL/GenBank/DDBJ databases">
        <authorList>
            <person name="Leng L."/>
        </authorList>
    </citation>
    <scope>NUCLEOTIDE SEQUENCE</scope>
    <source>
        <strain evidence="2">JI</strain>
    </source>
</reference>
<organism evidence="2 3">
    <name type="scientific">Pelotomaculum isophthalicicum JI</name>
    <dbReference type="NCBI Taxonomy" id="947010"/>
    <lineage>
        <taxon>Bacteria</taxon>
        <taxon>Bacillati</taxon>
        <taxon>Bacillota</taxon>
        <taxon>Clostridia</taxon>
        <taxon>Eubacteriales</taxon>
        <taxon>Desulfotomaculaceae</taxon>
        <taxon>Pelotomaculum</taxon>
    </lineage>
</organism>
<keyword evidence="3" id="KW-1185">Reference proteome</keyword>
<dbReference type="AlphaFoldDB" id="A0A9X4H3S3"/>
<evidence type="ECO:0000313" key="3">
    <source>
        <dbReference type="Proteomes" id="UP001154312"/>
    </source>
</evidence>
<feature type="compositionally biased region" description="Basic and acidic residues" evidence="1">
    <location>
        <begin position="34"/>
        <end position="44"/>
    </location>
</feature>
<evidence type="ECO:0000256" key="1">
    <source>
        <dbReference type="SAM" id="MobiDB-lite"/>
    </source>
</evidence>
<sequence length="53" mass="5750">MELVPDRAKDMVTVKVREKVKVTDIVAVVAAGEPDRSKDAEDRAGAAVSFTNY</sequence>
<name>A0A9X4H3S3_9FIRM</name>
<comment type="caution">
    <text evidence="2">The sequence shown here is derived from an EMBL/GenBank/DDBJ whole genome shotgun (WGS) entry which is preliminary data.</text>
</comment>